<dbReference type="AlphaFoldDB" id="A0A1I1MZN7"/>
<evidence type="ECO:0000256" key="10">
    <source>
        <dbReference type="ARBA" id="ARBA00031353"/>
    </source>
</evidence>
<evidence type="ECO:0000256" key="3">
    <source>
        <dbReference type="ARBA" id="ARBA00011738"/>
    </source>
</evidence>
<evidence type="ECO:0000256" key="9">
    <source>
        <dbReference type="ARBA" id="ARBA00022840"/>
    </source>
</evidence>
<dbReference type="InterPro" id="IPR036565">
    <property type="entry name" value="Mur-like_cat_sf"/>
</dbReference>
<dbReference type="GO" id="GO:0071161">
    <property type="term" value="F:cyanophycin synthetase activity (L-arginine-adding)"/>
    <property type="evidence" value="ECO:0007669"/>
    <property type="project" value="UniProtKB-EC"/>
</dbReference>
<comment type="function">
    <text evidence="1">Catalyzes the ATP-dependent polymerization of arginine and aspartate to multi-L-arginyl-poly-L-aspartic acid (cyanophycin; a water-insoluble reserve polymer).</text>
</comment>
<proteinExistence type="inferred from homology"/>
<dbReference type="InterPro" id="IPR005479">
    <property type="entry name" value="CPAse_ATP-bd"/>
</dbReference>
<keyword evidence="9 13" id="KW-0067">ATP-binding</keyword>
<dbReference type="SUPFAM" id="SSF53623">
    <property type="entry name" value="MurD-like peptide ligases, catalytic domain"/>
    <property type="match status" value="1"/>
</dbReference>
<gene>
    <name evidence="15" type="ORF">SAMN05421780_1127</name>
</gene>
<dbReference type="SUPFAM" id="SSF53244">
    <property type="entry name" value="MurD-like peptide ligases, peptide-binding domain"/>
    <property type="match status" value="1"/>
</dbReference>
<dbReference type="Pfam" id="PF02786">
    <property type="entry name" value="CPSase_L_D2"/>
    <property type="match status" value="1"/>
</dbReference>
<dbReference type="Gene3D" id="3.90.190.20">
    <property type="entry name" value="Mur ligase, C-terminal domain"/>
    <property type="match status" value="1"/>
</dbReference>
<keyword evidence="7" id="KW-0436">Ligase</keyword>
<dbReference type="InterPro" id="IPR018109">
    <property type="entry name" value="Folylpolyglutamate_synth_CS"/>
</dbReference>
<comment type="subunit">
    <text evidence="3">Homodimer.</text>
</comment>
<evidence type="ECO:0000259" key="14">
    <source>
        <dbReference type="PROSITE" id="PS50975"/>
    </source>
</evidence>
<dbReference type="STRING" id="927664.SAMN05421780_1127"/>
<sequence length="882" mass="96635">MKILDIRAMRGPNYWSVRRHKLIVMKLDLEELEERPTNHIEGFREKLEQLLPTLYEHRCSEGCSGGFFKRVEEGTWMGHVIEHIALEIQTLAGMDVGFGRTRSTGQYGVYHVVFAYMEEKAGVYAARASVRIAEALVKSEPYLDLEKDLQTMREIREDERLGPSTGSIVDEAVARDIPFLRLNRHSLVQLGYGIRQQRIQATVTGQTSNIAVEIACDKEETKNLLEAASIPVASGDIVYDIDDLHSVVNRVGFPLVAKPVNGNHGRGATINIKTWEEAEKALEVAQRISSGVIFERFITGHDYRLLVIDHKFTAAAKRTPAAVVGDGKSTVQQLVDVVNSDPRRGYGHEKVLTAIKIDQSSLDILKEKGLTLDSVLPEGEELYLKATANLSTGGTSTDVTDLVHPYNVFMAERISRIIGLDICGIDVMTHDISIPLNESGGAVLEVNAAPGFRMHIAPTSGLPRNVAEPVLDMLYPPGSNARIPIIAVSGTNGKTTTTRLIAHIVKTTGIKVGFTTTDGIYIHNQMVEKGDCTGPVSAAFVLKDPTVEFAVLECARGGIIRAGLGFDKSDIGIVTNVAADHLGLHDINTVEEMARVKGVVVESVKKDGYAILNADDDLVYNMGKSVSSKIALFSMDETNPRIIEHCQAGGYAAIAENGYITVCKGTWKIRIAKIVNIPLTFAGKAIFMIQNILPAVLAGFLSNFKTEDIRVALETFIPSPTQTPGRMNMFKFNRLTVMIDYAHNPAGLQALGRFLERIEDAPKIGILTGVGDRRNEDIMELGVLAGEIFDEVIIRQDKNLRGRQDNEIVELLEAGIRQSRPSMKITNIPDEVAAVEFAVTTAPTGAFIVVCSDAISEVVEAVLRLREQEAVVQITQADIPNR</sequence>
<dbReference type="GO" id="GO:0071160">
    <property type="term" value="F:cyanophycin synthetase activity (L-aspartate-adding)"/>
    <property type="evidence" value="ECO:0007669"/>
    <property type="project" value="UniProtKB-EC"/>
</dbReference>
<reference evidence="15 16" key="1">
    <citation type="submission" date="2016-10" db="EMBL/GenBank/DDBJ databases">
        <authorList>
            <person name="de Groot N.N."/>
        </authorList>
    </citation>
    <scope>NUCLEOTIDE SEQUENCE [LARGE SCALE GENOMIC DNA]</scope>
    <source>
        <strain evidence="15 16">DSM 6793</strain>
    </source>
</reference>
<organism evidence="15 16">
    <name type="scientific">Flexibacter flexilis DSM 6793</name>
    <dbReference type="NCBI Taxonomy" id="927664"/>
    <lineage>
        <taxon>Bacteria</taxon>
        <taxon>Pseudomonadati</taxon>
        <taxon>Bacteroidota</taxon>
        <taxon>Cytophagia</taxon>
        <taxon>Cytophagales</taxon>
        <taxon>Flexibacteraceae</taxon>
        <taxon>Flexibacter</taxon>
    </lineage>
</organism>
<evidence type="ECO:0000256" key="7">
    <source>
        <dbReference type="ARBA" id="ARBA00022598"/>
    </source>
</evidence>
<keyword evidence="16" id="KW-1185">Reference proteome</keyword>
<feature type="domain" description="ATP-grasp" evidence="14">
    <location>
        <begin position="222"/>
        <end position="475"/>
    </location>
</feature>
<dbReference type="EMBL" id="FOLE01000012">
    <property type="protein sequence ID" value="SFC90871.1"/>
    <property type="molecule type" value="Genomic_DNA"/>
</dbReference>
<dbReference type="RefSeq" id="WP_091515974.1">
    <property type="nucleotide sequence ID" value="NZ_FOLE01000012.1"/>
</dbReference>
<dbReference type="PROSITE" id="PS01011">
    <property type="entry name" value="FOLYLPOLYGLU_SYNT_1"/>
    <property type="match status" value="1"/>
</dbReference>
<accession>A0A1I1MZN7</accession>
<evidence type="ECO:0000256" key="6">
    <source>
        <dbReference type="ARBA" id="ARBA00022036"/>
    </source>
</evidence>
<keyword evidence="8 13" id="KW-0547">Nucleotide-binding</keyword>
<comment type="catalytic activity">
    <reaction evidence="11">
        <text>[L-4-(L-arginin-2-N-yl)aspartate](n)-L-aspartate + L-arginine + ATP = [L-4-(L-arginin-2-N-yl)aspartate](n+1) + ADP + phosphate + H(+)</text>
        <dbReference type="Rhea" id="RHEA:23888"/>
        <dbReference type="Rhea" id="RHEA-COMP:13732"/>
        <dbReference type="Rhea" id="RHEA-COMP:13733"/>
        <dbReference type="ChEBI" id="CHEBI:15378"/>
        <dbReference type="ChEBI" id="CHEBI:30616"/>
        <dbReference type="ChEBI" id="CHEBI:32682"/>
        <dbReference type="ChEBI" id="CHEBI:43474"/>
        <dbReference type="ChEBI" id="CHEBI:137986"/>
        <dbReference type="ChEBI" id="CHEBI:137990"/>
        <dbReference type="ChEBI" id="CHEBI:456216"/>
        <dbReference type="EC" id="6.3.2.30"/>
    </reaction>
</comment>
<dbReference type="InterPro" id="IPR011810">
    <property type="entry name" value="Cya_phycin_syn"/>
</dbReference>
<dbReference type="EC" id="6.3.2.30" evidence="4"/>
<dbReference type="PANTHER" id="PTHR23135:SF18">
    <property type="entry name" value="CYANOPHYCIN SYNTHETASE"/>
    <property type="match status" value="1"/>
</dbReference>
<dbReference type="Gene3D" id="3.30.470.20">
    <property type="entry name" value="ATP-grasp fold, B domain"/>
    <property type="match status" value="2"/>
</dbReference>
<name>A0A1I1MZN7_9BACT</name>
<evidence type="ECO:0000313" key="16">
    <source>
        <dbReference type="Proteomes" id="UP000199514"/>
    </source>
</evidence>
<dbReference type="NCBIfam" id="TIGR02068">
    <property type="entry name" value="cya_phycin_syn"/>
    <property type="match status" value="1"/>
</dbReference>
<protein>
    <recommendedName>
        <fullName evidence="6">Cyanophycin synthetase</fullName>
        <ecNumber evidence="5">6.3.2.29</ecNumber>
        <ecNumber evidence="4">6.3.2.30</ecNumber>
    </recommendedName>
    <alternativeName>
        <fullName evidence="10">Cyanophycin synthase</fullName>
    </alternativeName>
</protein>
<dbReference type="Proteomes" id="UP000199514">
    <property type="component" value="Unassembled WGS sequence"/>
</dbReference>
<dbReference type="OrthoDB" id="9803907at2"/>
<dbReference type="Pfam" id="PF18921">
    <property type="entry name" value="Cyanophycin_syn"/>
    <property type="match status" value="1"/>
</dbReference>
<dbReference type="InterPro" id="IPR044019">
    <property type="entry name" value="Cyanophycin_syn_N"/>
</dbReference>
<evidence type="ECO:0000256" key="13">
    <source>
        <dbReference type="PROSITE-ProRule" id="PRU00409"/>
    </source>
</evidence>
<dbReference type="InterPro" id="IPR004101">
    <property type="entry name" value="Mur_ligase_C"/>
</dbReference>
<evidence type="ECO:0000256" key="1">
    <source>
        <dbReference type="ARBA" id="ARBA00003184"/>
    </source>
</evidence>
<evidence type="ECO:0000256" key="8">
    <source>
        <dbReference type="ARBA" id="ARBA00022741"/>
    </source>
</evidence>
<dbReference type="EC" id="6.3.2.29" evidence="5"/>
<dbReference type="PANTHER" id="PTHR23135">
    <property type="entry name" value="MUR LIGASE FAMILY MEMBER"/>
    <property type="match status" value="1"/>
</dbReference>
<dbReference type="NCBIfam" id="NF010623">
    <property type="entry name" value="PRK14016.1"/>
    <property type="match status" value="1"/>
</dbReference>
<dbReference type="GO" id="GO:0004326">
    <property type="term" value="F:tetrahydrofolylpolyglutamate synthase activity"/>
    <property type="evidence" value="ECO:0007669"/>
    <property type="project" value="InterPro"/>
</dbReference>
<dbReference type="InterPro" id="IPR036615">
    <property type="entry name" value="Mur_ligase_C_dom_sf"/>
</dbReference>
<dbReference type="InterPro" id="IPR011761">
    <property type="entry name" value="ATP-grasp"/>
</dbReference>
<dbReference type="InterPro" id="IPR013221">
    <property type="entry name" value="Mur_ligase_cen"/>
</dbReference>
<comment type="similarity">
    <text evidence="2">In the C-terminal section; belongs to the MurCDEF family.</text>
</comment>
<dbReference type="Pfam" id="PF02875">
    <property type="entry name" value="Mur_ligase_C"/>
    <property type="match status" value="1"/>
</dbReference>
<evidence type="ECO:0000256" key="4">
    <source>
        <dbReference type="ARBA" id="ARBA00012968"/>
    </source>
</evidence>
<comment type="catalytic activity">
    <reaction evidence="12">
        <text>[L-4-(L-arginin-2-N-yl)aspartate](n) + L-aspartate + ATP = [L-4-(L-arginin-2-N-yl)aspartate](n)-L-aspartate + ADP + phosphate + H(+)</text>
        <dbReference type="Rhea" id="RHEA:13277"/>
        <dbReference type="Rhea" id="RHEA-COMP:13728"/>
        <dbReference type="Rhea" id="RHEA-COMP:13733"/>
        <dbReference type="ChEBI" id="CHEBI:15378"/>
        <dbReference type="ChEBI" id="CHEBI:29991"/>
        <dbReference type="ChEBI" id="CHEBI:30616"/>
        <dbReference type="ChEBI" id="CHEBI:43474"/>
        <dbReference type="ChEBI" id="CHEBI:137986"/>
        <dbReference type="ChEBI" id="CHEBI:137990"/>
        <dbReference type="ChEBI" id="CHEBI:456216"/>
        <dbReference type="EC" id="6.3.2.29"/>
    </reaction>
</comment>
<evidence type="ECO:0000256" key="12">
    <source>
        <dbReference type="ARBA" id="ARBA00048425"/>
    </source>
</evidence>
<dbReference type="GO" id="GO:0046872">
    <property type="term" value="F:metal ion binding"/>
    <property type="evidence" value="ECO:0007669"/>
    <property type="project" value="InterPro"/>
</dbReference>
<dbReference type="SUPFAM" id="SSF56059">
    <property type="entry name" value="Glutathione synthetase ATP-binding domain-like"/>
    <property type="match status" value="1"/>
</dbReference>
<evidence type="ECO:0000256" key="5">
    <source>
        <dbReference type="ARBA" id="ARBA00013005"/>
    </source>
</evidence>
<evidence type="ECO:0000256" key="2">
    <source>
        <dbReference type="ARBA" id="ARBA00009060"/>
    </source>
</evidence>
<dbReference type="PROSITE" id="PS50975">
    <property type="entry name" value="ATP_GRASP"/>
    <property type="match status" value="1"/>
</dbReference>
<dbReference type="Pfam" id="PF08245">
    <property type="entry name" value="Mur_ligase_M"/>
    <property type="match status" value="1"/>
</dbReference>
<evidence type="ECO:0000256" key="11">
    <source>
        <dbReference type="ARBA" id="ARBA00048094"/>
    </source>
</evidence>
<dbReference type="GO" id="GO:0005524">
    <property type="term" value="F:ATP binding"/>
    <property type="evidence" value="ECO:0007669"/>
    <property type="project" value="UniProtKB-UniRule"/>
</dbReference>
<evidence type="ECO:0000313" key="15">
    <source>
        <dbReference type="EMBL" id="SFC90871.1"/>
    </source>
</evidence>
<dbReference type="Gene3D" id="3.40.1190.10">
    <property type="entry name" value="Mur-like, catalytic domain"/>
    <property type="match status" value="1"/>
</dbReference>